<keyword evidence="5" id="KW-1185">Reference proteome</keyword>
<dbReference type="Pfam" id="PF00849">
    <property type="entry name" value="PseudoU_synth_2"/>
    <property type="match status" value="1"/>
</dbReference>
<evidence type="ECO:0000313" key="5">
    <source>
        <dbReference type="Proteomes" id="UP001287286"/>
    </source>
</evidence>
<dbReference type="SUPFAM" id="SSF55120">
    <property type="entry name" value="Pseudouridine synthase"/>
    <property type="match status" value="1"/>
</dbReference>
<dbReference type="InterPro" id="IPR006145">
    <property type="entry name" value="PsdUridine_synth_RsuA/RluA"/>
</dbReference>
<dbReference type="InterPro" id="IPR050188">
    <property type="entry name" value="RluA_PseudoU_synthase"/>
</dbReference>
<dbReference type="Proteomes" id="UP001287286">
    <property type="component" value="Unassembled WGS sequence"/>
</dbReference>
<evidence type="ECO:0000256" key="1">
    <source>
        <dbReference type="PROSITE-ProRule" id="PRU00182"/>
    </source>
</evidence>
<feature type="domain" description="Pseudouridine synthase RsuA/RluA-like" evidence="3">
    <location>
        <begin position="363"/>
        <end position="545"/>
    </location>
</feature>
<feature type="compositionally biased region" description="Low complexity" evidence="2">
    <location>
        <begin position="34"/>
        <end position="50"/>
    </location>
</feature>
<protein>
    <recommendedName>
        <fullName evidence="3">Pseudouridine synthase RsuA/RluA-like domain-containing protein</fullName>
    </recommendedName>
</protein>
<feature type="compositionally biased region" description="Basic residues" evidence="2">
    <location>
        <begin position="229"/>
        <end position="239"/>
    </location>
</feature>
<dbReference type="PROSITE" id="PS01129">
    <property type="entry name" value="PSI_RLU"/>
    <property type="match status" value="1"/>
</dbReference>
<feature type="region of interest" description="Disordered" evidence="2">
    <location>
        <begin position="182"/>
        <end position="254"/>
    </location>
</feature>
<gene>
    <name evidence="4" type="ORF">Purlil1_10401</name>
</gene>
<reference evidence="4 5" key="1">
    <citation type="journal article" date="2024" name="Microbiol. Resour. Announc.">
        <title>Genome annotations for the ascomycete fungi Trichoderma harzianum, Trichoderma aggressivum, and Purpureocillium lilacinum.</title>
        <authorList>
            <person name="Beijen E.P.W."/>
            <person name="Ohm R.A."/>
        </authorList>
    </citation>
    <scope>NUCLEOTIDE SEQUENCE [LARGE SCALE GENOMIC DNA]</scope>
    <source>
        <strain evidence="4 5">CBS 150709</strain>
    </source>
</reference>
<dbReference type="Gene3D" id="3.30.2350.10">
    <property type="entry name" value="Pseudouridine synthase"/>
    <property type="match status" value="1"/>
</dbReference>
<accession>A0ABR0BMF2</accession>
<name>A0ABR0BMF2_PURLI</name>
<comment type="caution">
    <text evidence="4">The sequence shown here is derived from an EMBL/GenBank/DDBJ whole genome shotgun (WGS) entry which is preliminary data.</text>
</comment>
<dbReference type="EMBL" id="JAWRVI010000053">
    <property type="protein sequence ID" value="KAK4084057.1"/>
    <property type="molecule type" value="Genomic_DNA"/>
</dbReference>
<proteinExistence type="predicted"/>
<feature type="compositionally biased region" description="Basic and acidic residues" evidence="2">
    <location>
        <begin position="895"/>
        <end position="904"/>
    </location>
</feature>
<dbReference type="PANTHER" id="PTHR21600:SF40">
    <property type="entry name" value="PSEUDOURIDYLATE SYNTHASE RPUSD2"/>
    <property type="match status" value="1"/>
</dbReference>
<evidence type="ECO:0000256" key="2">
    <source>
        <dbReference type="SAM" id="MobiDB-lite"/>
    </source>
</evidence>
<dbReference type="InterPro" id="IPR006224">
    <property type="entry name" value="PsdUridine_synth_RluA-like_CS"/>
</dbReference>
<sequence length="963" mass="104924">MPNKMRVEACVRTGEMIVLSAHAAERAAGGGVNGSEASRSSGAASDDGGNWHRAAAANRRVVHFSPRDREGAVRAGAGGGHLPPALTSATAQLQANQPAVAQRGEDFVGFTRPCFPPLCVVCLANPVCRISPTFHDVFRARTSRLVRSHLYPPGMLVRAGSRAFGALLKRAAAAAMATPDVEAAPAPPPAVAPQSASPPLPPSPSLPPAPQRSASRSPPPPLSAESNPRRKQRQKVTQRPKHEGTALPDPDVPLITPVAPIWPPPYHFDDDLRRVRPYHWTYNTYCKERWRGRSLIDIFESEFRDRPAEYYRASMESGDICVNGRRVGPDYVVRNGDLVSHTLHRHEPPVTADPVAIIHEDDDMIVINKPSGVPVHPAGRYKFNSVIEIMKADRGEHFMPYPCNRLDRLTSGIMFIAKSVRAAEEMGNRIKQRTVRKEYMARVVGEFPDGEVVCDQPILQISPKLGLNRVRANGKTARTVFKKLAYYPPTQQELARIAAAEADGAHENGADGDPQAKPWLNKRGYSVVRCLPVTGRTHQIRVHLQYLGHPIQNDPIYANQRVWGFDLGQSDADGTHNTDEDVISRLSRMGKEEVAQAVVYYDEMVDKYEKRRAEKMTGELCDVCDTPLYSDPGAHELSLWLHSLRYEDAGGAWSYTSPLPKWALPPEGMAGPTTVGGMEELVDAVKDENPEMAGKRDTAWHGYDEALRRLQSKGNCAAPLATRPGRGRLKLIDERAGRGVGPDGATRSVTARNCVVRASKTDCGRATGLAREALRNMAAAGAVAFGHDLLEGVDCHVAPVYAHPWQTQRPVEAWFASEALARSRLASFTLTGLMLSSARASLVSRHACPPRPEALPNLYVHESPDRWQEATPKPTTETTGAVEEGDSKTGPQGRKALEPAEAKAGESGGGMRGLWRERMRPPGWRIPPPTSRAADPDARDSHPGGSCEKAGRPGGGRCGAVWT</sequence>
<dbReference type="NCBIfam" id="TIGR00005">
    <property type="entry name" value="rluA_subfam"/>
    <property type="match status" value="1"/>
</dbReference>
<feature type="compositionally biased region" description="Gly residues" evidence="2">
    <location>
        <begin position="952"/>
        <end position="963"/>
    </location>
</feature>
<evidence type="ECO:0000259" key="3">
    <source>
        <dbReference type="Pfam" id="PF00849"/>
    </source>
</evidence>
<evidence type="ECO:0000313" key="4">
    <source>
        <dbReference type="EMBL" id="KAK4084057.1"/>
    </source>
</evidence>
<feature type="region of interest" description="Disordered" evidence="2">
    <location>
        <begin position="854"/>
        <end position="963"/>
    </location>
</feature>
<organism evidence="4 5">
    <name type="scientific">Purpureocillium lilacinum</name>
    <name type="common">Paecilomyces lilacinus</name>
    <dbReference type="NCBI Taxonomy" id="33203"/>
    <lineage>
        <taxon>Eukaryota</taxon>
        <taxon>Fungi</taxon>
        <taxon>Dikarya</taxon>
        <taxon>Ascomycota</taxon>
        <taxon>Pezizomycotina</taxon>
        <taxon>Sordariomycetes</taxon>
        <taxon>Hypocreomycetidae</taxon>
        <taxon>Hypocreales</taxon>
        <taxon>Ophiocordycipitaceae</taxon>
        <taxon>Purpureocillium</taxon>
    </lineage>
</organism>
<dbReference type="CDD" id="cd02557">
    <property type="entry name" value="PseudoU_synth_ScRIB2"/>
    <property type="match status" value="1"/>
</dbReference>
<dbReference type="PROSITE" id="PS50889">
    <property type="entry name" value="S4"/>
    <property type="match status" value="1"/>
</dbReference>
<dbReference type="InterPro" id="IPR006225">
    <property type="entry name" value="PsdUridine_synth_RluC/D"/>
</dbReference>
<keyword evidence="1" id="KW-0694">RNA-binding</keyword>
<feature type="compositionally biased region" description="Pro residues" evidence="2">
    <location>
        <begin position="185"/>
        <end position="210"/>
    </location>
</feature>
<dbReference type="InterPro" id="IPR020103">
    <property type="entry name" value="PsdUridine_synth_cat_dom_sf"/>
</dbReference>
<feature type="region of interest" description="Disordered" evidence="2">
    <location>
        <begin position="28"/>
        <end position="50"/>
    </location>
</feature>
<dbReference type="PANTHER" id="PTHR21600">
    <property type="entry name" value="MITOCHONDRIAL RNA PSEUDOURIDINE SYNTHASE"/>
    <property type="match status" value="1"/>
</dbReference>